<keyword evidence="1" id="KW-0812">Transmembrane</keyword>
<dbReference type="Proteomes" id="UP000077856">
    <property type="component" value="Chromosome"/>
</dbReference>
<accession>A0A160M7B5</accession>
<keyword evidence="1" id="KW-1133">Transmembrane helix</keyword>
<feature type="transmembrane region" description="Helical" evidence="1">
    <location>
        <begin position="64"/>
        <end position="85"/>
    </location>
</feature>
<evidence type="ECO:0000256" key="1">
    <source>
        <dbReference type="SAM" id="Phobius"/>
    </source>
</evidence>
<evidence type="ECO:0000313" key="2">
    <source>
        <dbReference type="EMBL" id="AND37828.1"/>
    </source>
</evidence>
<proteinExistence type="predicted"/>
<dbReference type="eggNOG" id="ENOG502ZRMR">
    <property type="taxonomic scope" value="Bacteria"/>
</dbReference>
<dbReference type="EMBL" id="CP015506">
    <property type="protein sequence ID" value="AND37828.1"/>
    <property type="molecule type" value="Genomic_DNA"/>
</dbReference>
<dbReference type="AlphaFoldDB" id="A0A160M7B5"/>
<organism evidence="2 3">
    <name type="scientific">Cytobacillus oceanisediminis 2691</name>
    <dbReference type="NCBI Taxonomy" id="1196031"/>
    <lineage>
        <taxon>Bacteria</taxon>
        <taxon>Bacillati</taxon>
        <taxon>Bacillota</taxon>
        <taxon>Bacilli</taxon>
        <taxon>Bacillales</taxon>
        <taxon>Bacillaceae</taxon>
        <taxon>Cytobacillus</taxon>
    </lineage>
</organism>
<name>A0A160M7B5_9BACI</name>
<feature type="transmembrane region" description="Helical" evidence="1">
    <location>
        <begin position="6"/>
        <end position="26"/>
    </location>
</feature>
<dbReference type="RefSeq" id="WP_033196548.1">
    <property type="nucleotide sequence ID" value="NZ_CP015506.1"/>
</dbReference>
<protein>
    <recommendedName>
        <fullName evidence="4">DUF5673 domain-containing protein</fullName>
    </recommendedName>
</protein>
<keyword evidence="1" id="KW-0472">Membrane</keyword>
<evidence type="ECO:0008006" key="4">
    <source>
        <dbReference type="Google" id="ProtNLM"/>
    </source>
</evidence>
<evidence type="ECO:0000313" key="3">
    <source>
        <dbReference type="Proteomes" id="UP000077856"/>
    </source>
</evidence>
<reference evidence="2 3" key="1">
    <citation type="submission" date="2016-04" db="EMBL/GenBank/DDBJ databases">
        <title>Complete genome sequence of Bacillus oceanisediminis strain 2691.</title>
        <authorList>
            <person name="Jeong H."/>
            <person name="Kim H.J."/>
            <person name="Lee D.-W."/>
        </authorList>
    </citation>
    <scope>NUCLEOTIDE SEQUENCE [LARGE SCALE GENOMIC DNA]</scope>
    <source>
        <strain evidence="2 3">2691</strain>
    </source>
</reference>
<gene>
    <name evidence="2" type="ORF">A361_01170</name>
</gene>
<dbReference type="KEGG" id="bon:A361_01170"/>
<sequence length="188" mass="22126">MMKLIFEVLFLLIVIYYSYHYIFLIAQMKKPALIPFDRTDLKTVRKFPQKSADAPVISKNKLGLTMYAVMLAFLIAMFIFGKYNMKFSWTYLYLLFIPLINAKDLLNVFAVYDDGFISGSKFVPWKKLQSFHFKKIDLNHKYYGYSQEVNEGYELILKTKMGSHSLVVTEKEMKERLACIFEEQVKEG</sequence>